<evidence type="ECO:0000256" key="1">
    <source>
        <dbReference type="SAM" id="Phobius"/>
    </source>
</evidence>
<feature type="transmembrane region" description="Helical" evidence="1">
    <location>
        <begin position="6"/>
        <end position="22"/>
    </location>
</feature>
<evidence type="ECO:0000313" key="2">
    <source>
        <dbReference type="EMBL" id="MBD8499334.1"/>
    </source>
</evidence>
<accession>A0ABR9AZ22</accession>
<keyword evidence="1" id="KW-1133">Transmembrane helix</keyword>
<evidence type="ECO:0000313" key="3">
    <source>
        <dbReference type="Proteomes" id="UP000634529"/>
    </source>
</evidence>
<name>A0ABR9AZ22_9BACL</name>
<proteinExistence type="predicted"/>
<dbReference type="EMBL" id="JACYTN010000010">
    <property type="protein sequence ID" value="MBD8499334.1"/>
    <property type="molecule type" value="Genomic_DNA"/>
</dbReference>
<comment type="caution">
    <text evidence="2">The sequence shown here is derived from an EMBL/GenBank/DDBJ whole genome shotgun (WGS) entry which is preliminary data.</text>
</comment>
<sequence>MNLIYIILILYFSYMVGAIVHLRKKHEKRRLFVFSFVSLLGILYTVAIIADWPMPTPESIERLLYRPVSDYIRQHVLGL</sequence>
<organism evidence="2 3">
    <name type="scientific">Paenibacillus arenosi</name>
    <dbReference type="NCBI Taxonomy" id="2774142"/>
    <lineage>
        <taxon>Bacteria</taxon>
        <taxon>Bacillati</taxon>
        <taxon>Bacillota</taxon>
        <taxon>Bacilli</taxon>
        <taxon>Bacillales</taxon>
        <taxon>Paenibacillaceae</taxon>
        <taxon>Paenibacillus</taxon>
    </lineage>
</organism>
<feature type="transmembrane region" description="Helical" evidence="1">
    <location>
        <begin position="31"/>
        <end position="50"/>
    </location>
</feature>
<dbReference type="RefSeq" id="WP_192025680.1">
    <property type="nucleotide sequence ID" value="NZ_JACYTN010000010.1"/>
</dbReference>
<keyword evidence="3" id="KW-1185">Reference proteome</keyword>
<dbReference type="Proteomes" id="UP000634529">
    <property type="component" value="Unassembled WGS sequence"/>
</dbReference>
<reference evidence="2 3" key="1">
    <citation type="submission" date="2020-09" db="EMBL/GenBank/DDBJ databases">
        <title>Paenibacillus sp. CAU 1523 isolated from sand of Haeundae Beach.</title>
        <authorList>
            <person name="Kim W."/>
        </authorList>
    </citation>
    <scope>NUCLEOTIDE SEQUENCE [LARGE SCALE GENOMIC DNA]</scope>
    <source>
        <strain evidence="2 3">CAU 1523</strain>
    </source>
</reference>
<keyword evidence="1" id="KW-0472">Membrane</keyword>
<protein>
    <submittedName>
        <fullName evidence="2">Uncharacterized protein</fullName>
    </submittedName>
</protein>
<keyword evidence="1" id="KW-0812">Transmembrane</keyword>
<gene>
    <name evidence="2" type="ORF">IFO66_13640</name>
</gene>